<dbReference type="InterPro" id="IPR017932">
    <property type="entry name" value="GATase_2_dom"/>
</dbReference>
<dbReference type="EMBL" id="BARU01016513">
    <property type="protein sequence ID" value="GAH61304.1"/>
    <property type="molecule type" value="Genomic_DNA"/>
</dbReference>
<dbReference type="SUPFAM" id="SSF52402">
    <property type="entry name" value="Adenine nucleotide alpha hydrolases-like"/>
    <property type="match status" value="1"/>
</dbReference>
<name>X1I5C2_9ZZZZ</name>
<dbReference type="Gene3D" id="3.40.50.620">
    <property type="entry name" value="HUPs"/>
    <property type="match status" value="1"/>
</dbReference>
<reference evidence="2" key="1">
    <citation type="journal article" date="2014" name="Front. Microbiol.">
        <title>High frequency of phylogenetically diverse reductive dehalogenase-homologous genes in deep subseafloor sedimentary metagenomes.</title>
        <authorList>
            <person name="Kawai M."/>
            <person name="Futagami T."/>
            <person name="Toyoda A."/>
            <person name="Takaki Y."/>
            <person name="Nishi S."/>
            <person name="Hori S."/>
            <person name="Arai W."/>
            <person name="Tsubouchi T."/>
            <person name="Morono Y."/>
            <person name="Uchiyama I."/>
            <person name="Ito T."/>
            <person name="Fujiyama A."/>
            <person name="Inagaki F."/>
            <person name="Takami H."/>
        </authorList>
    </citation>
    <scope>NUCLEOTIDE SEQUENCE</scope>
    <source>
        <strain evidence="2">Expedition CK06-06</strain>
    </source>
</reference>
<dbReference type="GO" id="GO:0006529">
    <property type="term" value="P:asparagine biosynthetic process"/>
    <property type="evidence" value="ECO:0007669"/>
    <property type="project" value="InterPro"/>
</dbReference>
<dbReference type="GO" id="GO:0004066">
    <property type="term" value="F:asparagine synthase (glutamine-hydrolyzing) activity"/>
    <property type="evidence" value="ECO:0007669"/>
    <property type="project" value="InterPro"/>
</dbReference>
<dbReference type="InterPro" id="IPR001962">
    <property type="entry name" value="Asn_synthase"/>
</dbReference>
<protein>
    <recommendedName>
        <fullName evidence="1">Glutamine amidotransferase type-2 domain-containing protein</fullName>
    </recommendedName>
</protein>
<dbReference type="CDD" id="cd01991">
    <property type="entry name" value="Asn_synthase_B_C"/>
    <property type="match status" value="1"/>
</dbReference>
<dbReference type="InterPro" id="IPR014729">
    <property type="entry name" value="Rossmann-like_a/b/a_fold"/>
</dbReference>
<dbReference type="PANTHER" id="PTHR43284">
    <property type="entry name" value="ASPARAGINE SYNTHETASE (GLUTAMINE-HYDROLYZING)"/>
    <property type="match status" value="1"/>
</dbReference>
<sequence>MWAFCIYDKTKNTFFLSRDRFGIKPLYYYFDGDKFIFASELKAIRQHNPDMSISESAVNFFFYQKYIGDDLTIFKNCCKLRPSENLLFDLNRKKIARTKYYHLEQEISKHQDTPIKEKLEKIEEAIIDAVQKRLVADVPVGSFLSGGIDSSLISAIIARDKKDFDTFSIGFKDESYNELDFSRIAAEHIKTAHHYEYLDIDQALIEYTIQNMDEPFGDSSVFPTYLLSKITRQKVTVSLSGDAGDEVFGGYDTYKAYKLARYVPRPIIKLSKYLIDLLPPSDKKVTLAFK</sequence>
<comment type="caution">
    <text evidence="2">The sequence shown here is derived from an EMBL/GenBank/DDBJ whole genome shotgun (WGS) entry which is preliminary data.</text>
</comment>
<feature type="domain" description="Glutamine amidotransferase type-2" evidence="1">
    <location>
        <begin position="1"/>
        <end position="91"/>
    </location>
</feature>
<dbReference type="InterPro" id="IPR029055">
    <property type="entry name" value="Ntn_hydrolases_N"/>
</dbReference>
<organism evidence="2">
    <name type="scientific">marine sediment metagenome</name>
    <dbReference type="NCBI Taxonomy" id="412755"/>
    <lineage>
        <taxon>unclassified sequences</taxon>
        <taxon>metagenomes</taxon>
        <taxon>ecological metagenomes</taxon>
    </lineage>
</organism>
<dbReference type="Pfam" id="PF00733">
    <property type="entry name" value="Asn_synthase"/>
    <property type="match status" value="1"/>
</dbReference>
<accession>X1I5C2</accession>
<dbReference type="PROSITE" id="PS51278">
    <property type="entry name" value="GATASE_TYPE_2"/>
    <property type="match status" value="1"/>
</dbReference>
<dbReference type="PANTHER" id="PTHR43284:SF1">
    <property type="entry name" value="ASPARAGINE SYNTHETASE"/>
    <property type="match status" value="1"/>
</dbReference>
<evidence type="ECO:0000313" key="2">
    <source>
        <dbReference type="EMBL" id="GAH61304.1"/>
    </source>
</evidence>
<gene>
    <name evidence="2" type="ORF">S03H2_27433</name>
</gene>
<dbReference type="InterPro" id="IPR051786">
    <property type="entry name" value="ASN_synthetase/amidase"/>
</dbReference>
<feature type="non-terminal residue" evidence="2">
    <location>
        <position position="290"/>
    </location>
</feature>
<proteinExistence type="predicted"/>
<dbReference type="Gene3D" id="3.60.20.10">
    <property type="entry name" value="Glutamine Phosphoribosylpyrophosphate, subunit 1, domain 1"/>
    <property type="match status" value="1"/>
</dbReference>
<dbReference type="SUPFAM" id="SSF56235">
    <property type="entry name" value="N-terminal nucleophile aminohydrolases (Ntn hydrolases)"/>
    <property type="match status" value="1"/>
</dbReference>
<dbReference type="GO" id="GO:0005829">
    <property type="term" value="C:cytosol"/>
    <property type="evidence" value="ECO:0007669"/>
    <property type="project" value="TreeGrafter"/>
</dbReference>
<dbReference type="Pfam" id="PF13537">
    <property type="entry name" value="GATase_7"/>
    <property type="match status" value="1"/>
</dbReference>
<dbReference type="AlphaFoldDB" id="X1I5C2"/>
<evidence type="ECO:0000259" key="1">
    <source>
        <dbReference type="PROSITE" id="PS51278"/>
    </source>
</evidence>